<proteinExistence type="predicted"/>
<organism evidence="2 3">
    <name type="scientific">Acetobacterium woodii (strain ATCC 29683 / DSM 1030 / JCM 2381 / KCTC 1655 / WB1)</name>
    <dbReference type="NCBI Taxonomy" id="931626"/>
    <lineage>
        <taxon>Bacteria</taxon>
        <taxon>Bacillati</taxon>
        <taxon>Bacillota</taxon>
        <taxon>Clostridia</taxon>
        <taxon>Eubacteriales</taxon>
        <taxon>Eubacteriaceae</taxon>
        <taxon>Acetobacterium</taxon>
    </lineage>
</organism>
<accession>H6LE21</accession>
<dbReference type="AlphaFoldDB" id="H6LE21"/>
<reference evidence="3" key="1">
    <citation type="submission" date="2011-07" db="EMBL/GenBank/DDBJ databases">
        <title>Complete genome sequence of Acetobacterium woodii.</title>
        <authorList>
            <person name="Poehlein A."/>
            <person name="Schmidt S."/>
            <person name="Kaster A.-K."/>
            <person name="Goenrich M."/>
            <person name="Vollmers J."/>
            <person name="Thuermer A."/>
            <person name="Gottschalk G."/>
            <person name="Thauer R.K."/>
            <person name="Daniel R."/>
            <person name="Mueller V."/>
        </authorList>
    </citation>
    <scope>NUCLEOTIDE SEQUENCE [LARGE SCALE GENOMIC DNA]</scope>
    <source>
        <strain evidence="3">ATCC 29683 / DSM 1030 / JCM 2381 / KCTC 1655 / WB1</strain>
    </source>
</reference>
<dbReference type="RefSeq" id="WP_014356854.1">
    <property type="nucleotide sequence ID" value="NC_016894.1"/>
</dbReference>
<dbReference type="SUPFAM" id="SSF101498">
    <property type="entry name" value="Anti-sigma factor FlgM"/>
    <property type="match status" value="1"/>
</dbReference>
<sequence>MKIALGNNPAVQAKIGQDTVTESARRIGSENKKISSKNKLDSSDISNDRSATFEDSRISTAKSAILYDVTVKESSRISELKEAVKNGTYHVSTEVLVNTLLK</sequence>
<keyword evidence="3" id="KW-1185">Reference proteome</keyword>
<evidence type="ECO:0000313" key="2">
    <source>
        <dbReference type="EMBL" id="AFA49254.1"/>
    </source>
</evidence>
<dbReference type="OrthoDB" id="1778762at2"/>
<feature type="compositionally biased region" description="Basic and acidic residues" evidence="1">
    <location>
        <begin position="23"/>
        <end position="42"/>
    </location>
</feature>
<dbReference type="InterPro" id="IPR035890">
    <property type="entry name" value="Anti-sigma-28_factor_FlgM_sf"/>
</dbReference>
<feature type="region of interest" description="Disordered" evidence="1">
    <location>
        <begin position="16"/>
        <end position="48"/>
    </location>
</feature>
<reference evidence="2 3" key="2">
    <citation type="journal article" date="2012" name="PLoS ONE">
        <title>An ancient pathway combining carbon dioxide fixation with the generation and utilization of a sodium ion gradient for ATP synthesis.</title>
        <authorList>
            <person name="Poehlein A."/>
            <person name="Schmidt S."/>
            <person name="Kaster A.K."/>
            <person name="Goenrich M."/>
            <person name="Vollmers J."/>
            <person name="Thurmer A."/>
            <person name="Bertsch J."/>
            <person name="Schuchmann K."/>
            <person name="Voigt B."/>
            <person name="Hecker M."/>
            <person name="Daniel R."/>
            <person name="Thauer R.K."/>
            <person name="Gottschalk G."/>
            <person name="Muller V."/>
        </authorList>
    </citation>
    <scope>NUCLEOTIDE SEQUENCE [LARGE SCALE GENOMIC DNA]</scope>
    <source>
        <strain evidence="3">ATCC 29683 / DSM 1030 / JCM 2381 / KCTC 1655 / WB1</strain>
    </source>
</reference>
<protein>
    <submittedName>
        <fullName evidence="2">Uncharacterized protein</fullName>
    </submittedName>
</protein>
<dbReference type="STRING" id="931626.Awo_c24970"/>
<dbReference type="EMBL" id="CP002987">
    <property type="protein sequence ID" value="AFA49254.1"/>
    <property type="molecule type" value="Genomic_DNA"/>
</dbReference>
<name>H6LE21_ACEWD</name>
<evidence type="ECO:0000313" key="3">
    <source>
        <dbReference type="Proteomes" id="UP000007177"/>
    </source>
</evidence>
<dbReference type="HOGENOM" id="CLU_2271212_0_0_9"/>
<gene>
    <name evidence="2" type="ordered locus">Awo_c24970</name>
</gene>
<dbReference type="Proteomes" id="UP000007177">
    <property type="component" value="Chromosome"/>
</dbReference>
<evidence type="ECO:0000256" key="1">
    <source>
        <dbReference type="SAM" id="MobiDB-lite"/>
    </source>
</evidence>
<dbReference type="KEGG" id="awo:Awo_c24970"/>